<comment type="caution">
    <text evidence="1">The sequence shown here is derived from an EMBL/GenBank/DDBJ whole genome shotgun (WGS) entry which is preliminary data.</text>
</comment>
<accession>A0ACA9RBV0</accession>
<dbReference type="Proteomes" id="UP000789920">
    <property type="component" value="Unassembled WGS sequence"/>
</dbReference>
<reference evidence="1" key="1">
    <citation type="submission" date="2021-06" db="EMBL/GenBank/DDBJ databases">
        <authorList>
            <person name="Kallberg Y."/>
            <person name="Tangrot J."/>
            <person name="Rosling A."/>
        </authorList>
    </citation>
    <scope>NUCLEOTIDE SEQUENCE</scope>
    <source>
        <strain evidence="1">MA461A</strain>
    </source>
</reference>
<dbReference type="EMBL" id="CAJVQC010048049">
    <property type="protein sequence ID" value="CAG8785636.1"/>
    <property type="molecule type" value="Genomic_DNA"/>
</dbReference>
<evidence type="ECO:0000313" key="1">
    <source>
        <dbReference type="EMBL" id="CAG8785636.1"/>
    </source>
</evidence>
<evidence type="ECO:0000313" key="2">
    <source>
        <dbReference type="Proteomes" id="UP000789920"/>
    </source>
</evidence>
<proteinExistence type="predicted"/>
<protein>
    <submittedName>
        <fullName evidence="1">3550_t:CDS:1</fullName>
    </submittedName>
</protein>
<organism evidence="1 2">
    <name type="scientific">Racocetra persica</name>
    <dbReference type="NCBI Taxonomy" id="160502"/>
    <lineage>
        <taxon>Eukaryota</taxon>
        <taxon>Fungi</taxon>
        <taxon>Fungi incertae sedis</taxon>
        <taxon>Mucoromycota</taxon>
        <taxon>Glomeromycotina</taxon>
        <taxon>Glomeromycetes</taxon>
        <taxon>Diversisporales</taxon>
        <taxon>Gigasporaceae</taxon>
        <taxon>Racocetra</taxon>
    </lineage>
</organism>
<feature type="non-terminal residue" evidence="1">
    <location>
        <position position="1"/>
    </location>
</feature>
<name>A0ACA9RBV0_9GLOM</name>
<keyword evidence="2" id="KW-1185">Reference proteome</keyword>
<sequence>YLNYLNMLENNSLSNYIVEITVWVNSCESCLEECFIWEMCREAGSV</sequence>
<gene>
    <name evidence="1" type="ORF">RPERSI_LOCUS18255</name>
</gene>
<feature type="non-terminal residue" evidence="1">
    <location>
        <position position="46"/>
    </location>
</feature>